<comment type="caution">
    <text evidence="1">The sequence shown here is derived from an EMBL/GenBank/DDBJ whole genome shotgun (WGS) entry which is preliminary data.</text>
</comment>
<dbReference type="EMBL" id="CM044704">
    <property type="protein sequence ID" value="KAI5668387.1"/>
    <property type="molecule type" value="Genomic_DNA"/>
</dbReference>
<evidence type="ECO:0000313" key="2">
    <source>
        <dbReference type="Proteomes" id="UP001060085"/>
    </source>
</evidence>
<gene>
    <name evidence="1" type="ORF">M9H77_18240</name>
</gene>
<protein>
    <submittedName>
        <fullName evidence="1">Uncharacterized protein</fullName>
    </submittedName>
</protein>
<keyword evidence="2" id="KW-1185">Reference proteome</keyword>
<reference evidence="2" key="1">
    <citation type="journal article" date="2023" name="Nat. Plants">
        <title>Single-cell RNA sequencing provides a high-resolution roadmap for understanding the multicellular compartmentation of specialized metabolism.</title>
        <authorList>
            <person name="Sun S."/>
            <person name="Shen X."/>
            <person name="Li Y."/>
            <person name="Li Y."/>
            <person name="Wang S."/>
            <person name="Li R."/>
            <person name="Zhang H."/>
            <person name="Shen G."/>
            <person name="Guo B."/>
            <person name="Wei J."/>
            <person name="Xu J."/>
            <person name="St-Pierre B."/>
            <person name="Chen S."/>
            <person name="Sun C."/>
        </authorList>
    </citation>
    <scope>NUCLEOTIDE SEQUENCE [LARGE SCALE GENOMIC DNA]</scope>
</reference>
<name>A0ACC0B6V7_CATRO</name>
<sequence>MKWNRTLNAQTHECKHTDCLKNLSWSPSKLVKSCNKYFIDGFRFHVQKQYSCSLTDVNRLDMQEHQGVVTRAKAKQLKSHKDQIEQEKFQGLNFDVQDFMRKYAKVLNSNSQHDDPLRLIMQELKSLRDEMRDIRRDLTNLSNQQKWVVLTVVSMLLPERAMDHSIALGQPSSTNLQPNQRWKREMVGSPFAQAGKLPPNFDNLLTSALE</sequence>
<evidence type="ECO:0000313" key="1">
    <source>
        <dbReference type="EMBL" id="KAI5668387.1"/>
    </source>
</evidence>
<proteinExistence type="predicted"/>
<accession>A0ACC0B6V7</accession>
<dbReference type="Proteomes" id="UP001060085">
    <property type="component" value="Linkage Group LG04"/>
</dbReference>
<organism evidence="1 2">
    <name type="scientific">Catharanthus roseus</name>
    <name type="common">Madagascar periwinkle</name>
    <name type="synonym">Vinca rosea</name>
    <dbReference type="NCBI Taxonomy" id="4058"/>
    <lineage>
        <taxon>Eukaryota</taxon>
        <taxon>Viridiplantae</taxon>
        <taxon>Streptophyta</taxon>
        <taxon>Embryophyta</taxon>
        <taxon>Tracheophyta</taxon>
        <taxon>Spermatophyta</taxon>
        <taxon>Magnoliopsida</taxon>
        <taxon>eudicotyledons</taxon>
        <taxon>Gunneridae</taxon>
        <taxon>Pentapetalae</taxon>
        <taxon>asterids</taxon>
        <taxon>lamiids</taxon>
        <taxon>Gentianales</taxon>
        <taxon>Apocynaceae</taxon>
        <taxon>Rauvolfioideae</taxon>
        <taxon>Vinceae</taxon>
        <taxon>Catharanthinae</taxon>
        <taxon>Catharanthus</taxon>
    </lineage>
</organism>